<reference evidence="1 2" key="1">
    <citation type="submission" date="2023-01" db="EMBL/GenBank/DDBJ databases">
        <title>Genome-based reclassification of Anoxybacillus geothermalis as a later heterotypic synonym of Anoxybacillus rupiensis.</title>
        <authorList>
            <person name="Inan Bektas K."/>
            <person name="Canakci S."/>
            <person name="Belduz A.A."/>
            <person name="Guler H.H."/>
        </authorList>
    </citation>
    <scope>NUCLEOTIDE SEQUENCE [LARGE SCALE GENOMIC DNA]</scope>
    <source>
        <strain evidence="1 2">DSM 17127</strain>
    </source>
</reference>
<proteinExistence type="predicted"/>
<evidence type="ECO:0000313" key="2">
    <source>
        <dbReference type="Proteomes" id="UP001213979"/>
    </source>
</evidence>
<protein>
    <submittedName>
        <fullName evidence="1">Uncharacterized protein</fullName>
    </submittedName>
</protein>
<gene>
    <name evidence="1" type="ORF">PNH38_02345</name>
</gene>
<comment type="caution">
    <text evidence="1">The sequence shown here is derived from an EMBL/GenBank/DDBJ whole genome shotgun (WGS) entry which is preliminary data.</text>
</comment>
<name>A0ABT5W389_9BACL</name>
<organism evidence="1 2">
    <name type="scientific">Anoxybacteroides rupiense</name>
    <dbReference type="NCBI Taxonomy" id="311460"/>
    <lineage>
        <taxon>Bacteria</taxon>
        <taxon>Bacillati</taxon>
        <taxon>Bacillota</taxon>
        <taxon>Bacilli</taxon>
        <taxon>Bacillales</taxon>
        <taxon>Anoxybacillaceae</taxon>
        <taxon>Anoxybacteroides</taxon>
    </lineage>
</organism>
<dbReference type="EMBL" id="JAQOTG010000001">
    <property type="protein sequence ID" value="MDE8562721.1"/>
    <property type="molecule type" value="Genomic_DNA"/>
</dbReference>
<keyword evidence="2" id="KW-1185">Reference proteome</keyword>
<dbReference type="Proteomes" id="UP001213979">
    <property type="component" value="Unassembled WGS sequence"/>
</dbReference>
<evidence type="ECO:0000313" key="1">
    <source>
        <dbReference type="EMBL" id="MDE8562721.1"/>
    </source>
</evidence>
<sequence>MLTKASERLISKKRWNKRMNVADMIDADGRFGRTIFQPSSQKGRKEGL</sequence>
<accession>A0ABT5W389</accession>